<dbReference type="Pfam" id="PF10400">
    <property type="entry name" value="Vir_act_alpha_C"/>
    <property type="match status" value="1"/>
</dbReference>
<evidence type="ECO:0000313" key="7">
    <source>
        <dbReference type="Proteomes" id="UP000030008"/>
    </source>
</evidence>
<dbReference type="InterPro" id="IPR036388">
    <property type="entry name" value="WH-like_DNA-bd_sf"/>
</dbReference>
<feature type="domain" description="Transcription regulator PadR N-terminal" evidence="1">
    <location>
        <begin position="7"/>
        <end position="80"/>
    </location>
</feature>
<dbReference type="EMBL" id="CP048838">
    <property type="protein sequence ID" value="QJA04930.1"/>
    <property type="molecule type" value="Genomic_DNA"/>
</dbReference>
<dbReference type="Proteomes" id="UP000604383">
    <property type="component" value="Unassembled WGS sequence"/>
</dbReference>
<reference evidence="4" key="4">
    <citation type="journal article" date="2022" name="Clin. Infect. Dis.">
        <title>Association between Clostridium innocuum and antibiotic-associated diarrhea in adults and children: A cross-sectional study and comparative genomics analysis.</title>
        <authorList>
            <person name="Cherny K.E."/>
            <person name="Muscat E.B."/>
            <person name="Balaji A."/>
            <person name="Mukherjee J."/>
            <person name="Ozer E.A."/>
            <person name="Angarone M.P."/>
            <person name="Hauser A.R."/>
            <person name="Sichel J.S."/>
            <person name="Amponsah E."/>
            <person name="Kociolek L.K."/>
        </authorList>
    </citation>
    <scope>NUCLEOTIDE SEQUENCE</scope>
    <source>
        <strain evidence="4">NU1-AC-029v</strain>
    </source>
</reference>
<dbReference type="EMBL" id="JAKTMA010000027">
    <property type="protein sequence ID" value="MCR0234022.1"/>
    <property type="molecule type" value="Genomic_DNA"/>
</dbReference>
<dbReference type="Pfam" id="PF03551">
    <property type="entry name" value="PadR"/>
    <property type="match status" value="1"/>
</dbReference>
<name>A0A099IAC3_CLOIN</name>
<reference evidence="6 8" key="3">
    <citation type="submission" date="2020-02" db="EMBL/GenBank/DDBJ databases">
        <authorList>
            <person name="Kociolek L.K."/>
            <person name="Ozer E.A."/>
        </authorList>
    </citation>
    <scope>NUCLEOTIDE SEQUENCE [LARGE SCALE GENOMIC DNA]</scope>
    <source>
        <strain evidence="6 8">ATCC 14501</strain>
    </source>
</reference>
<dbReference type="SUPFAM" id="SSF46785">
    <property type="entry name" value="Winged helix' DNA-binding domain"/>
    <property type="match status" value="1"/>
</dbReference>
<evidence type="ECO:0000313" key="8">
    <source>
        <dbReference type="Proteomes" id="UP000503330"/>
    </source>
</evidence>
<organism evidence="3 7">
    <name type="scientific">Clostridium innocuum</name>
    <dbReference type="NCBI Taxonomy" id="1522"/>
    <lineage>
        <taxon>Bacteria</taxon>
        <taxon>Bacillati</taxon>
        <taxon>Bacillota</taxon>
        <taxon>Clostridia</taxon>
        <taxon>Eubacteriales</taxon>
        <taxon>Clostridiaceae</taxon>
        <taxon>Clostridium</taxon>
    </lineage>
</organism>
<reference evidence="3 7" key="1">
    <citation type="submission" date="2014-08" db="EMBL/GenBank/DDBJ databases">
        <title>Clostridium innocuum, an unnegligible vancomycin-resistant pathogen causing extra-intestinal infections.</title>
        <authorList>
            <person name="Feng Y."/>
            <person name="Chiu C.-H."/>
        </authorList>
    </citation>
    <scope>NUCLEOTIDE SEQUENCE [LARGE SCALE GENOMIC DNA]</scope>
    <source>
        <strain evidence="3 7">AN88</strain>
    </source>
</reference>
<dbReference type="Proteomes" id="UP000030008">
    <property type="component" value="Unassembled WGS sequence"/>
</dbReference>
<dbReference type="RefSeq" id="WP_002606460.1">
    <property type="nucleotide sequence ID" value="NZ_AP025565.1"/>
</dbReference>
<feature type="domain" description="Transcription regulator PadR C-terminal" evidence="2">
    <location>
        <begin position="95"/>
        <end position="180"/>
    </location>
</feature>
<dbReference type="Proteomes" id="UP000503330">
    <property type="component" value="Chromosome"/>
</dbReference>
<protein>
    <submittedName>
        <fullName evidence="3 4">Transcriptional regulator</fullName>
    </submittedName>
</protein>
<dbReference type="InterPro" id="IPR005149">
    <property type="entry name" value="Tscrpt_reg_PadR_N"/>
</dbReference>
<proteinExistence type="predicted"/>
<dbReference type="Proteomes" id="UP001203972">
    <property type="component" value="Unassembled WGS sequence"/>
</dbReference>
<evidence type="ECO:0000313" key="6">
    <source>
        <dbReference type="EMBL" id="QJA04930.1"/>
    </source>
</evidence>
<reference evidence="5" key="2">
    <citation type="journal article" date="2019" name="Nat. Med.">
        <title>A library of human gut bacterial isolates paired with longitudinal multiomics data enables mechanistic microbiome research.</title>
        <authorList>
            <person name="Poyet M."/>
            <person name="Groussin M."/>
            <person name="Gibbons S.M."/>
            <person name="Avila-Pacheco J."/>
            <person name="Jiang X."/>
            <person name="Kearney S.M."/>
            <person name="Perrotta A.R."/>
            <person name="Berdy B."/>
            <person name="Zhao S."/>
            <person name="Lieberman T.D."/>
            <person name="Swanson P.K."/>
            <person name="Smith M."/>
            <person name="Roesemann S."/>
            <person name="Alexander J.E."/>
            <person name="Rich S.A."/>
            <person name="Livny J."/>
            <person name="Vlamakis H."/>
            <person name="Clish C."/>
            <person name="Bullock K."/>
            <person name="Deik A."/>
            <person name="Scott J."/>
            <person name="Pierce K.A."/>
            <person name="Xavier R.J."/>
            <person name="Alm E.J."/>
        </authorList>
    </citation>
    <scope>NUCLEOTIDE SEQUENCE</scope>
    <source>
        <strain evidence="5">BIOML-A12</strain>
    </source>
</reference>
<dbReference type="Gene3D" id="6.10.140.190">
    <property type="match status" value="1"/>
</dbReference>
<accession>A0A099IAC3</accession>
<dbReference type="InterPro" id="IPR036390">
    <property type="entry name" value="WH_DNA-bd_sf"/>
</dbReference>
<dbReference type="InterPro" id="IPR018309">
    <property type="entry name" value="Tscrpt_reg_PadR_C"/>
</dbReference>
<dbReference type="GeneID" id="61928287"/>
<dbReference type="PANTHER" id="PTHR43252">
    <property type="entry name" value="TRANSCRIPTIONAL REGULATOR YQJI"/>
    <property type="match status" value="1"/>
</dbReference>
<evidence type="ECO:0000313" key="4">
    <source>
        <dbReference type="EMBL" id="MCR0234022.1"/>
    </source>
</evidence>
<dbReference type="EMBL" id="WWTN01000033">
    <property type="protein sequence ID" value="MZH57292.1"/>
    <property type="molecule type" value="Genomic_DNA"/>
</dbReference>
<evidence type="ECO:0000313" key="3">
    <source>
        <dbReference type="EMBL" id="KGJ54157.1"/>
    </source>
</evidence>
<evidence type="ECO:0000259" key="2">
    <source>
        <dbReference type="Pfam" id="PF10400"/>
    </source>
</evidence>
<evidence type="ECO:0000313" key="5">
    <source>
        <dbReference type="EMBL" id="MZH57292.1"/>
    </source>
</evidence>
<dbReference type="EMBL" id="JQIF01000022">
    <property type="protein sequence ID" value="KGJ54157.1"/>
    <property type="molecule type" value="Genomic_DNA"/>
</dbReference>
<dbReference type="PANTHER" id="PTHR43252:SF6">
    <property type="entry name" value="NEGATIVE TRANSCRIPTION REGULATOR PADR"/>
    <property type="match status" value="1"/>
</dbReference>
<dbReference type="Gene3D" id="1.10.10.10">
    <property type="entry name" value="Winged helix-like DNA-binding domain superfamily/Winged helix DNA-binding domain"/>
    <property type="match status" value="1"/>
</dbReference>
<sequence length="184" mass="22096">MPLKHAILGLLNYAEMTGYDIDRYFKSSIAFFWHAQTSQIYKELNTCTKHNWVDSEIVYQSDKPNKKVFHITDEGRLELNRWLADADLEDIMKYKNPLLIKIFFSSNIDIDKTMRLLEKYIRECSDIIDKMNEDLNKIPEFEAQIHKDNESFYWGMTMTYGFMYYQNEIKWANWCIDKLKEKIG</sequence>
<evidence type="ECO:0000259" key="1">
    <source>
        <dbReference type="Pfam" id="PF03551"/>
    </source>
</evidence>
<gene>
    <name evidence="3" type="ORF">CIAN88_05210</name>
    <name evidence="6" type="ORF">G4D54_22080</name>
    <name evidence="5" type="ORF">GT664_16450</name>
    <name evidence="4" type="ORF">MKC95_14705</name>
</gene>
<dbReference type="AlphaFoldDB" id="A0A099IAC3"/>